<reference evidence="2 3" key="1">
    <citation type="submission" date="2021-05" db="EMBL/GenBank/DDBJ databases">
        <title>Comparative genomic studies on the polysaccharide-degrading batcterial strains of the Flammeovirga genus.</title>
        <authorList>
            <person name="Zewei F."/>
            <person name="Zheng Z."/>
            <person name="Yu L."/>
            <person name="Ruyue G."/>
            <person name="Yanhong M."/>
            <person name="Yuanyuan C."/>
            <person name="Jingyan G."/>
            <person name="Wenjun H."/>
        </authorList>
    </citation>
    <scope>NUCLEOTIDE SEQUENCE [LARGE SCALE GENOMIC DNA]</scope>
    <source>
        <strain evidence="2 3">NBRC:100898</strain>
    </source>
</reference>
<dbReference type="Pfam" id="PF08906">
    <property type="entry name" value="T6SS_Tdi1_C"/>
    <property type="match status" value="1"/>
</dbReference>
<organism evidence="2 3">
    <name type="scientific">Flammeovirga yaeyamensis</name>
    <dbReference type="NCBI Taxonomy" id="367791"/>
    <lineage>
        <taxon>Bacteria</taxon>
        <taxon>Pseudomonadati</taxon>
        <taxon>Bacteroidota</taxon>
        <taxon>Cytophagia</taxon>
        <taxon>Cytophagales</taxon>
        <taxon>Flammeovirgaceae</taxon>
        <taxon>Flammeovirga</taxon>
    </lineage>
</organism>
<keyword evidence="3" id="KW-1185">Reference proteome</keyword>
<evidence type="ECO:0000313" key="3">
    <source>
        <dbReference type="Proteomes" id="UP000678679"/>
    </source>
</evidence>
<dbReference type="AlphaFoldDB" id="A0AAX1NDC1"/>
<gene>
    <name evidence="2" type="ORF">KMW28_23920</name>
</gene>
<name>A0AAX1NDC1_9BACT</name>
<sequence length="193" mass="22642">MNNFLANFELTHIDTDYKHEYTKQGQEGIKPLAHINQVLEKYGGSIIENGFFRIHTFGSSIFWLKEIVSFFKIETVTFIPFAYDFYGRQYASNVNDDTITMFDPSDGEKYFLDNMPISEFFNEFVVENREEPCGYSDFKSLSNLYGEILRSSDCLGFKKLLFLGGEDELENLEVQDMEMYWELNKQLKHQTDV</sequence>
<dbReference type="InterPro" id="IPR015002">
    <property type="entry name" value="T6SS_Tdi1_C"/>
</dbReference>
<dbReference type="Proteomes" id="UP000678679">
    <property type="component" value="Chromosome 2"/>
</dbReference>
<evidence type="ECO:0000259" key="1">
    <source>
        <dbReference type="Pfam" id="PF08906"/>
    </source>
</evidence>
<evidence type="ECO:0000313" key="2">
    <source>
        <dbReference type="EMBL" id="QWG05470.1"/>
    </source>
</evidence>
<protein>
    <submittedName>
        <fullName evidence="2">DUF1851 domain-containing protein</fullName>
    </submittedName>
</protein>
<proteinExistence type="predicted"/>
<accession>A0AAX1NDC1</accession>
<dbReference type="KEGG" id="fya:KMW28_23920"/>
<dbReference type="RefSeq" id="WP_169661879.1">
    <property type="nucleotide sequence ID" value="NZ_CP076133.1"/>
</dbReference>
<feature type="domain" description="T6SS immunity protein Tdi1 C-terminal" evidence="1">
    <location>
        <begin position="128"/>
        <end position="187"/>
    </location>
</feature>
<dbReference type="EMBL" id="CP076133">
    <property type="protein sequence ID" value="QWG05470.1"/>
    <property type="molecule type" value="Genomic_DNA"/>
</dbReference>